<evidence type="ECO:0000256" key="9">
    <source>
        <dbReference type="NCBIfam" id="TIGR01128"/>
    </source>
</evidence>
<dbReference type="Pfam" id="PF14840">
    <property type="entry name" value="DNA_pol3_delt_C"/>
    <property type="match status" value="1"/>
</dbReference>
<dbReference type="InterPro" id="IPR032780">
    <property type="entry name" value="DNA_pol3_delt_C"/>
</dbReference>
<dbReference type="InterPro" id="IPR008921">
    <property type="entry name" value="DNA_pol3_clamp-load_cplx_C"/>
</dbReference>
<evidence type="ECO:0000259" key="10">
    <source>
        <dbReference type="Pfam" id="PF06144"/>
    </source>
</evidence>
<feature type="domain" description="DNA polymerase III delta N-terminal" evidence="10">
    <location>
        <begin position="20"/>
        <end position="137"/>
    </location>
</feature>
<reference evidence="12 13" key="1">
    <citation type="journal article" date="2013" name="Genome Announc.">
        <title>Genome Sequence of the Pyrene- and Fluoranthene-Degrading Bacterium Cycloclasticus sp. Strain PY97M.</title>
        <authorList>
            <person name="Cui Z."/>
            <person name="Xu G."/>
            <person name="Li Q."/>
            <person name="Gao W."/>
            <person name="Zheng L."/>
        </authorList>
    </citation>
    <scope>NUCLEOTIDE SEQUENCE [LARGE SCALE GENOMIC DNA]</scope>
    <source>
        <strain evidence="12 13">PY97M</strain>
    </source>
</reference>
<evidence type="ECO:0000256" key="1">
    <source>
        <dbReference type="ARBA" id="ARBA00012417"/>
    </source>
</evidence>
<organism evidence="12 13">
    <name type="scientific">Cycloclasticus pugetii</name>
    <dbReference type="NCBI Taxonomy" id="34068"/>
    <lineage>
        <taxon>Bacteria</taxon>
        <taxon>Pseudomonadati</taxon>
        <taxon>Pseudomonadota</taxon>
        <taxon>Gammaproteobacteria</taxon>
        <taxon>Thiotrichales</taxon>
        <taxon>Piscirickettsiaceae</taxon>
        <taxon>Cycloclasticus</taxon>
    </lineage>
</organism>
<evidence type="ECO:0000256" key="3">
    <source>
        <dbReference type="ARBA" id="ARBA00022679"/>
    </source>
</evidence>
<dbReference type="Pfam" id="PF06144">
    <property type="entry name" value="DNA_pol3_delta"/>
    <property type="match status" value="1"/>
</dbReference>
<dbReference type="GO" id="GO:0009360">
    <property type="term" value="C:DNA polymerase III complex"/>
    <property type="evidence" value="ECO:0007669"/>
    <property type="project" value="UniProtKB-UniRule"/>
</dbReference>
<keyword evidence="3" id="KW-0808">Transferase</keyword>
<protein>
    <recommendedName>
        <fullName evidence="2 9">DNA polymerase III subunit delta</fullName>
        <ecNumber evidence="1 9">2.7.7.7</ecNumber>
    </recommendedName>
</protein>
<dbReference type="PANTHER" id="PTHR34388">
    <property type="entry name" value="DNA POLYMERASE III SUBUNIT DELTA"/>
    <property type="match status" value="1"/>
</dbReference>
<dbReference type="EMBL" id="ASHL01000002">
    <property type="protein sequence ID" value="EPD13505.1"/>
    <property type="molecule type" value="Genomic_DNA"/>
</dbReference>
<dbReference type="AlphaFoldDB" id="A0AB33Z2H9"/>
<evidence type="ECO:0000256" key="8">
    <source>
        <dbReference type="ARBA" id="ARBA00049244"/>
    </source>
</evidence>
<evidence type="ECO:0000256" key="6">
    <source>
        <dbReference type="ARBA" id="ARBA00022932"/>
    </source>
</evidence>
<keyword evidence="4" id="KW-0548">Nucleotidyltransferase</keyword>
<keyword evidence="6" id="KW-0239">DNA-directed DNA polymerase</keyword>
<gene>
    <name evidence="12" type="primary">holA</name>
    <name evidence="12" type="ORF">L196_03191</name>
</gene>
<comment type="similarity">
    <text evidence="7">Belongs to the DNA polymerase HolA subunit family.</text>
</comment>
<dbReference type="Gene3D" id="1.20.272.10">
    <property type="match status" value="1"/>
</dbReference>
<evidence type="ECO:0000313" key="12">
    <source>
        <dbReference type="EMBL" id="EPD13505.1"/>
    </source>
</evidence>
<dbReference type="EC" id="2.7.7.7" evidence="1 9"/>
<dbReference type="GO" id="GO:0003677">
    <property type="term" value="F:DNA binding"/>
    <property type="evidence" value="ECO:0007669"/>
    <property type="project" value="InterPro"/>
</dbReference>
<accession>A0AB33Z2H9</accession>
<dbReference type="NCBIfam" id="TIGR01128">
    <property type="entry name" value="holA"/>
    <property type="match status" value="1"/>
</dbReference>
<dbReference type="Gene3D" id="3.40.50.300">
    <property type="entry name" value="P-loop containing nucleotide triphosphate hydrolases"/>
    <property type="match status" value="1"/>
</dbReference>
<comment type="caution">
    <text evidence="12">The sequence shown here is derived from an EMBL/GenBank/DDBJ whole genome shotgun (WGS) entry which is preliminary data.</text>
</comment>
<dbReference type="Proteomes" id="UP000015462">
    <property type="component" value="Unassembled WGS sequence"/>
</dbReference>
<dbReference type="InterPro" id="IPR010372">
    <property type="entry name" value="DNA_pol3_delta_N"/>
</dbReference>
<feature type="domain" description="DNA polymerase III subunit delta C-terminal" evidence="11">
    <location>
        <begin position="214"/>
        <end position="333"/>
    </location>
</feature>
<keyword evidence="13" id="KW-1185">Reference proteome</keyword>
<dbReference type="PANTHER" id="PTHR34388:SF1">
    <property type="entry name" value="DNA POLYMERASE III SUBUNIT DELTA"/>
    <property type="match status" value="1"/>
</dbReference>
<evidence type="ECO:0000259" key="11">
    <source>
        <dbReference type="Pfam" id="PF14840"/>
    </source>
</evidence>
<name>A0AB33Z2H9_9GAMM</name>
<dbReference type="GO" id="GO:0003887">
    <property type="term" value="F:DNA-directed DNA polymerase activity"/>
    <property type="evidence" value="ECO:0007669"/>
    <property type="project" value="UniProtKB-UniRule"/>
</dbReference>
<comment type="catalytic activity">
    <reaction evidence="8">
        <text>DNA(n) + a 2'-deoxyribonucleoside 5'-triphosphate = DNA(n+1) + diphosphate</text>
        <dbReference type="Rhea" id="RHEA:22508"/>
        <dbReference type="Rhea" id="RHEA-COMP:17339"/>
        <dbReference type="Rhea" id="RHEA-COMP:17340"/>
        <dbReference type="ChEBI" id="CHEBI:33019"/>
        <dbReference type="ChEBI" id="CHEBI:61560"/>
        <dbReference type="ChEBI" id="CHEBI:173112"/>
        <dbReference type="EC" id="2.7.7.7"/>
    </reaction>
</comment>
<dbReference type="RefSeq" id="WP_016389942.1">
    <property type="nucleotide sequence ID" value="NZ_KE646806.1"/>
</dbReference>
<dbReference type="CDD" id="cd18138">
    <property type="entry name" value="HLD_clamp_pol_III_delta"/>
    <property type="match status" value="1"/>
</dbReference>
<dbReference type="SUPFAM" id="SSF48019">
    <property type="entry name" value="post-AAA+ oligomerization domain-like"/>
    <property type="match status" value="1"/>
</dbReference>
<dbReference type="SUPFAM" id="SSF52540">
    <property type="entry name" value="P-loop containing nucleoside triphosphate hydrolases"/>
    <property type="match status" value="1"/>
</dbReference>
<dbReference type="InterPro" id="IPR027417">
    <property type="entry name" value="P-loop_NTPase"/>
</dbReference>
<evidence type="ECO:0000256" key="7">
    <source>
        <dbReference type="ARBA" id="ARBA00034754"/>
    </source>
</evidence>
<evidence type="ECO:0000256" key="2">
    <source>
        <dbReference type="ARBA" id="ARBA00017703"/>
    </source>
</evidence>
<dbReference type="GO" id="GO:0006261">
    <property type="term" value="P:DNA-templated DNA replication"/>
    <property type="evidence" value="ECO:0007669"/>
    <property type="project" value="TreeGrafter"/>
</dbReference>
<sequence>MQLDVNQLSSSLNKKLAPVYLVSGAEPLQQGEAVDLIRQQARNAGFVNRQVLHVEGQFDWNQLYAASLNQSLFAEKNLIELNLPTAKPGREGSQAIEKMLDDLSADNLLIIVAGKLDGSAKKSKWFKSIDQHGVVVQVWPLVDDKLLRWLDHRLKRKGLKASAQGVKLLADSVEGNLLAADQEIEKLHTLFGPVELSIEDISNTVADNARYDVFKLTDSLLLGDAARALQILKGLLGEKLAAPVVLWALMRELRILASLSFEEKTMGRRDATFKKHRIWDSKKNSYMKALSRGGLGQWQAMIQVCAKAERVTKGVETGDEWLMIEQICLAFCEPKRFNNQP</sequence>
<keyword evidence="5" id="KW-0235">DNA replication</keyword>
<dbReference type="InterPro" id="IPR005790">
    <property type="entry name" value="DNA_polIII_delta"/>
</dbReference>
<proteinExistence type="inferred from homology"/>
<dbReference type="Gene3D" id="1.10.8.60">
    <property type="match status" value="1"/>
</dbReference>
<evidence type="ECO:0000256" key="4">
    <source>
        <dbReference type="ARBA" id="ARBA00022695"/>
    </source>
</evidence>
<evidence type="ECO:0000256" key="5">
    <source>
        <dbReference type="ARBA" id="ARBA00022705"/>
    </source>
</evidence>
<evidence type="ECO:0000313" key="13">
    <source>
        <dbReference type="Proteomes" id="UP000015462"/>
    </source>
</evidence>